<accession>X0UMC8</accession>
<gene>
    <name evidence="1" type="ORF">S01H1_41574</name>
</gene>
<sequence length="104" mass="12098">EELQIENLDPASVGSQLYHRDFIDSMLKNPLVKNHNKRWGLDLLIALLGISSDKFNVAVKKIDGKYDISRRPHEKVKTQYDTYIEIISQIVGKEPEKLSWLYNK</sequence>
<proteinExistence type="predicted"/>
<reference evidence="1" key="1">
    <citation type="journal article" date="2014" name="Front. Microbiol.">
        <title>High frequency of phylogenetically diverse reductive dehalogenase-homologous genes in deep subseafloor sedimentary metagenomes.</title>
        <authorList>
            <person name="Kawai M."/>
            <person name="Futagami T."/>
            <person name="Toyoda A."/>
            <person name="Takaki Y."/>
            <person name="Nishi S."/>
            <person name="Hori S."/>
            <person name="Arai W."/>
            <person name="Tsubouchi T."/>
            <person name="Morono Y."/>
            <person name="Uchiyama I."/>
            <person name="Ito T."/>
            <person name="Fujiyama A."/>
            <person name="Inagaki F."/>
            <person name="Takami H."/>
        </authorList>
    </citation>
    <scope>NUCLEOTIDE SEQUENCE</scope>
    <source>
        <strain evidence="1">Expedition CK06-06</strain>
    </source>
</reference>
<protein>
    <submittedName>
        <fullName evidence="1">Uncharacterized protein</fullName>
    </submittedName>
</protein>
<name>X0UMC8_9ZZZZ</name>
<comment type="caution">
    <text evidence="1">The sequence shown here is derived from an EMBL/GenBank/DDBJ whole genome shotgun (WGS) entry which is preliminary data.</text>
</comment>
<dbReference type="AlphaFoldDB" id="X0UMC8"/>
<feature type="non-terminal residue" evidence="1">
    <location>
        <position position="1"/>
    </location>
</feature>
<organism evidence="1">
    <name type="scientific">marine sediment metagenome</name>
    <dbReference type="NCBI Taxonomy" id="412755"/>
    <lineage>
        <taxon>unclassified sequences</taxon>
        <taxon>metagenomes</taxon>
        <taxon>ecological metagenomes</taxon>
    </lineage>
</organism>
<dbReference type="EMBL" id="BARS01026376">
    <property type="protein sequence ID" value="GAG00442.1"/>
    <property type="molecule type" value="Genomic_DNA"/>
</dbReference>
<evidence type="ECO:0000313" key="1">
    <source>
        <dbReference type="EMBL" id="GAG00442.1"/>
    </source>
</evidence>